<evidence type="ECO:0000259" key="5">
    <source>
        <dbReference type="PROSITE" id="PS50043"/>
    </source>
</evidence>
<dbReference type="Gene3D" id="1.10.10.10">
    <property type="entry name" value="Winged helix-like DNA-binding domain superfamily/Winged helix DNA-binding domain"/>
    <property type="match status" value="1"/>
</dbReference>
<dbReference type="InterPro" id="IPR016032">
    <property type="entry name" value="Sig_transdc_resp-reg_C-effctor"/>
</dbReference>
<feature type="domain" description="HTH luxR-type" evidence="5">
    <location>
        <begin position="59"/>
        <end position="124"/>
    </location>
</feature>
<evidence type="ECO:0000256" key="3">
    <source>
        <dbReference type="ARBA" id="ARBA00023163"/>
    </source>
</evidence>
<dbReference type="PANTHER" id="PTHR44688">
    <property type="entry name" value="DNA-BINDING TRANSCRIPTIONAL ACTIVATOR DEVR_DOSR"/>
    <property type="match status" value="1"/>
</dbReference>
<keyword evidence="7" id="KW-1185">Reference proteome</keyword>
<protein>
    <submittedName>
        <fullName evidence="6">Response regulator transcription factor</fullName>
    </submittedName>
</protein>
<dbReference type="Pfam" id="PF00196">
    <property type="entry name" value="GerE"/>
    <property type="match status" value="1"/>
</dbReference>
<dbReference type="PROSITE" id="PS50043">
    <property type="entry name" value="HTH_LUXR_2"/>
    <property type="match status" value="1"/>
</dbReference>
<dbReference type="InterPro" id="IPR036388">
    <property type="entry name" value="WH-like_DNA-bd_sf"/>
</dbReference>
<feature type="region of interest" description="Disordered" evidence="4">
    <location>
        <begin position="22"/>
        <end position="61"/>
    </location>
</feature>
<dbReference type="PROSITE" id="PS00622">
    <property type="entry name" value="HTH_LUXR_1"/>
    <property type="match status" value="1"/>
</dbReference>
<dbReference type="Proteomes" id="UP001589568">
    <property type="component" value="Unassembled WGS sequence"/>
</dbReference>
<dbReference type="EMBL" id="JBHMCF010000008">
    <property type="protein sequence ID" value="MFB9469741.1"/>
    <property type="molecule type" value="Genomic_DNA"/>
</dbReference>
<keyword evidence="1" id="KW-0805">Transcription regulation</keyword>
<organism evidence="6 7">
    <name type="scientific">Nonomuraea salmonea</name>
    <dbReference type="NCBI Taxonomy" id="46181"/>
    <lineage>
        <taxon>Bacteria</taxon>
        <taxon>Bacillati</taxon>
        <taxon>Actinomycetota</taxon>
        <taxon>Actinomycetes</taxon>
        <taxon>Streptosporangiales</taxon>
        <taxon>Streptosporangiaceae</taxon>
        <taxon>Nonomuraea</taxon>
    </lineage>
</organism>
<dbReference type="SMART" id="SM00421">
    <property type="entry name" value="HTH_LUXR"/>
    <property type="match status" value="1"/>
</dbReference>
<comment type="caution">
    <text evidence="6">The sequence shown here is derived from an EMBL/GenBank/DDBJ whole genome shotgun (WGS) entry which is preliminary data.</text>
</comment>
<evidence type="ECO:0000256" key="4">
    <source>
        <dbReference type="SAM" id="MobiDB-lite"/>
    </source>
</evidence>
<evidence type="ECO:0000313" key="6">
    <source>
        <dbReference type="EMBL" id="MFB9469741.1"/>
    </source>
</evidence>
<proteinExistence type="predicted"/>
<accession>A0ABV5NI92</accession>
<dbReference type="PANTHER" id="PTHR44688:SF16">
    <property type="entry name" value="DNA-BINDING TRANSCRIPTIONAL ACTIVATOR DEVR_DOSR"/>
    <property type="match status" value="1"/>
</dbReference>
<feature type="compositionally biased region" description="Basic residues" evidence="4">
    <location>
        <begin position="34"/>
        <end position="53"/>
    </location>
</feature>
<reference evidence="6 7" key="1">
    <citation type="submission" date="2024-09" db="EMBL/GenBank/DDBJ databases">
        <authorList>
            <person name="Sun Q."/>
            <person name="Mori K."/>
        </authorList>
    </citation>
    <scope>NUCLEOTIDE SEQUENCE [LARGE SCALE GENOMIC DNA]</scope>
    <source>
        <strain evidence="6 7">JCM 3324</strain>
    </source>
</reference>
<gene>
    <name evidence="6" type="ORF">ACFFR3_09500</name>
</gene>
<evidence type="ECO:0000256" key="1">
    <source>
        <dbReference type="ARBA" id="ARBA00023015"/>
    </source>
</evidence>
<name>A0ABV5NI92_9ACTN</name>
<evidence type="ECO:0000256" key="2">
    <source>
        <dbReference type="ARBA" id="ARBA00023125"/>
    </source>
</evidence>
<keyword evidence="3" id="KW-0804">Transcription</keyword>
<keyword evidence="2" id="KW-0238">DNA-binding</keyword>
<dbReference type="InterPro" id="IPR000792">
    <property type="entry name" value="Tscrpt_reg_LuxR_C"/>
</dbReference>
<dbReference type="CDD" id="cd06170">
    <property type="entry name" value="LuxR_C_like"/>
    <property type="match status" value="1"/>
</dbReference>
<dbReference type="SUPFAM" id="SSF46894">
    <property type="entry name" value="C-terminal effector domain of the bipartite response regulators"/>
    <property type="match status" value="1"/>
</dbReference>
<evidence type="ECO:0000313" key="7">
    <source>
        <dbReference type="Proteomes" id="UP001589568"/>
    </source>
</evidence>
<dbReference type="PRINTS" id="PR00038">
    <property type="entry name" value="HTHLUXR"/>
</dbReference>
<sequence length="126" mass="13755">MVRRRRPSGLAYAAPAAVHAPHRVDPLGADRPAHPRRACRAGRAAPARRRRSRAVPGRPAEGWDSLTASELRIVRLVAGGATNKQVADQLFLSPHTVGTHLWHAFTKLGISSRVELTRLVLEHDTA</sequence>
<dbReference type="RefSeq" id="WP_345407976.1">
    <property type="nucleotide sequence ID" value="NZ_BAAAXS010000001.1"/>
</dbReference>